<dbReference type="Pfam" id="PF13404">
    <property type="entry name" value="HTH_AsnC-type"/>
    <property type="match status" value="2"/>
</dbReference>
<proteinExistence type="predicted"/>
<dbReference type="SMART" id="SM00344">
    <property type="entry name" value="HTH_ASNC"/>
    <property type="match status" value="2"/>
</dbReference>
<dbReference type="Gene3D" id="3.30.70.920">
    <property type="match status" value="2"/>
</dbReference>
<evidence type="ECO:0000256" key="2">
    <source>
        <dbReference type="ARBA" id="ARBA00023125"/>
    </source>
</evidence>
<dbReference type="AlphaFoldDB" id="A0A9D1YU44"/>
<dbReference type="Proteomes" id="UP000824005">
    <property type="component" value="Unassembled WGS sequence"/>
</dbReference>
<evidence type="ECO:0000313" key="5">
    <source>
        <dbReference type="EMBL" id="HIY65541.1"/>
    </source>
</evidence>
<gene>
    <name evidence="5" type="ORF">H9830_04620</name>
</gene>
<protein>
    <submittedName>
        <fullName evidence="5">Lrp/AsnC family transcriptional regulator</fullName>
    </submittedName>
</protein>
<keyword evidence="2" id="KW-0238">DNA-binding</keyword>
<name>A0A9D1YU44_9MICO</name>
<keyword evidence="1" id="KW-0805">Transcription regulation</keyword>
<dbReference type="SUPFAM" id="SSF54909">
    <property type="entry name" value="Dimeric alpha+beta barrel"/>
    <property type="match status" value="2"/>
</dbReference>
<dbReference type="InterPro" id="IPR036388">
    <property type="entry name" value="WH-like_DNA-bd_sf"/>
</dbReference>
<organism evidence="5 6">
    <name type="scientific">Candidatus Agrococcus pullicola</name>
    <dbReference type="NCBI Taxonomy" id="2838429"/>
    <lineage>
        <taxon>Bacteria</taxon>
        <taxon>Bacillati</taxon>
        <taxon>Actinomycetota</taxon>
        <taxon>Actinomycetes</taxon>
        <taxon>Micrococcales</taxon>
        <taxon>Microbacteriaceae</taxon>
        <taxon>Agrococcus</taxon>
    </lineage>
</organism>
<dbReference type="PANTHER" id="PTHR30154:SF34">
    <property type="entry name" value="TRANSCRIPTIONAL REGULATOR AZLB"/>
    <property type="match status" value="1"/>
</dbReference>
<dbReference type="GO" id="GO:0005829">
    <property type="term" value="C:cytosol"/>
    <property type="evidence" value="ECO:0007669"/>
    <property type="project" value="TreeGrafter"/>
</dbReference>
<dbReference type="PRINTS" id="PR00033">
    <property type="entry name" value="HTHASNC"/>
</dbReference>
<dbReference type="Gene3D" id="1.10.10.10">
    <property type="entry name" value="Winged helix-like DNA-binding domain superfamily/Winged helix DNA-binding domain"/>
    <property type="match status" value="2"/>
</dbReference>
<dbReference type="EMBL" id="DXDC01000132">
    <property type="protein sequence ID" value="HIY65541.1"/>
    <property type="molecule type" value="Genomic_DNA"/>
</dbReference>
<comment type="caution">
    <text evidence="5">The sequence shown here is derived from an EMBL/GenBank/DDBJ whole genome shotgun (WGS) entry which is preliminary data.</text>
</comment>
<dbReference type="InterPro" id="IPR000485">
    <property type="entry name" value="AsnC-type_HTH_dom"/>
</dbReference>
<keyword evidence="3" id="KW-0804">Transcription</keyword>
<dbReference type="InterPro" id="IPR036390">
    <property type="entry name" value="WH_DNA-bd_sf"/>
</dbReference>
<dbReference type="InterPro" id="IPR011008">
    <property type="entry name" value="Dimeric_a/b-barrel"/>
</dbReference>
<reference evidence="5" key="2">
    <citation type="submission" date="2021-04" db="EMBL/GenBank/DDBJ databases">
        <authorList>
            <person name="Gilroy R."/>
        </authorList>
    </citation>
    <scope>NUCLEOTIDE SEQUENCE</scope>
    <source>
        <strain evidence="5">ChiGjej1B1-98</strain>
    </source>
</reference>
<evidence type="ECO:0000256" key="1">
    <source>
        <dbReference type="ARBA" id="ARBA00023015"/>
    </source>
</evidence>
<dbReference type="SUPFAM" id="SSF46785">
    <property type="entry name" value="Winged helix' DNA-binding domain"/>
    <property type="match status" value="2"/>
</dbReference>
<accession>A0A9D1YU44</accession>
<evidence type="ECO:0000259" key="4">
    <source>
        <dbReference type="PROSITE" id="PS50956"/>
    </source>
</evidence>
<dbReference type="GO" id="GO:0043200">
    <property type="term" value="P:response to amino acid"/>
    <property type="evidence" value="ECO:0007669"/>
    <property type="project" value="TreeGrafter"/>
</dbReference>
<feature type="domain" description="HTH asnC-type" evidence="4">
    <location>
        <begin position="152"/>
        <end position="203"/>
    </location>
</feature>
<evidence type="ECO:0000313" key="6">
    <source>
        <dbReference type="Proteomes" id="UP000824005"/>
    </source>
</evidence>
<dbReference type="InterPro" id="IPR019888">
    <property type="entry name" value="Tscrpt_reg_AsnC-like"/>
</dbReference>
<dbReference type="GO" id="GO:0043565">
    <property type="term" value="F:sequence-specific DNA binding"/>
    <property type="evidence" value="ECO:0007669"/>
    <property type="project" value="InterPro"/>
</dbReference>
<sequence>MREHKCDPELIGLLRTDGRMSVKELAGRIGLPRTHISNRMQELIDSGTLRVVAALDPEFAGHRLLTHTLVRASGAAGTVAARLRAMPQTVFVSAIAGAHDVAFESRFGTEAELTDLLAKVRAFPEVSRITTSKYISVVKGFFVAHYRGNVTIDDVDRTMISMLEEDGRVPYRALADAAGVSASTARERIARLLEANVIRISAVEARGVKQSQVGVGVGVVSRGTDGDIQRFMRSARAVDFAASAYGRYDFIATLVAPSPRQLHVVLDELRSLHSVVEVDAWTHLDVVKEEYGRTLRPAQLEQASPV</sequence>
<evidence type="ECO:0000256" key="3">
    <source>
        <dbReference type="ARBA" id="ARBA00023163"/>
    </source>
</evidence>
<dbReference type="PANTHER" id="PTHR30154">
    <property type="entry name" value="LEUCINE-RESPONSIVE REGULATORY PROTEIN"/>
    <property type="match status" value="1"/>
</dbReference>
<reference evidence="5" key="1">
    <citation type="journal article" date="2021" name="PeerJ">
        <title>Extensive microbial diversity within the chicken gut microbiome revealed by metagenomics and culture.</title>
        <authorList>
            <person name="Gilroy R."/>
            <person name="Ravi A."/>
            <person name="Getino M."/>
            <person name="Pursley I."/>
            <person name="Horton D.L."/>
            <person name="Alikhan N.F."/>
            <person name="Baker D."/>
            <person name="Gharbi K."/>
            <person name="Hall N."/>
            <person name="Watson M."/>
            <person name="Adriaenssens E.M."/>
            <person name="Foster-Nyarko E."/>
            <person name="Jarju S."/>
            <person name="Secka A."/>
            <person name="Antonio M."/>
            <person name="Oren A."/>
            <person name="Chaudhuri R.R."/>
            <person name="La Ragione R."/>
            <person name="Hildebrand F."/>
            <person name="Pallen M.J."/>
        </authorList>
    </citation>
    <scope>NUCLEOTIDE SEQUENCE</scope>
    <source>
        <strain evidence="5">ChiGjej1B1-98</strain>
    </source>
</reference>
<dbReference type="PROSITE" id="PS50956">
    <property type="entry name" value="HTH_ASNC_2"/>
    <property type="match status" value="2"/>
</dbReference>
<feature type="domain" description="HTH asnC-type" evidence="4">
    <location>
        <begin position="9"/>
        <end position="63"/>
    </location>
</feature>